<evidence type="ECO:0000259" key="12">
    <source>
        <dbReference type="Pfam" id="PF08492"/>
    </source>
</evidence>
<evidence type="ECO:0000256" key="9">
    <source>
        <dbReference type="SAM" id="MobiDB-lite"/>
    </source>
</evidence>
<dbReference type="GO" id="GO:0048500">
    <property type="term" value="C:signal recognition particle"/>
    <property type="evidence" value="ECO:0007669"/>
    <property type="project" value="InterPro"/>
</dbReference>
<proteinExistence type="inferred from homology"/>
<dbReference type="GO" id="GO:0071028">
    <property type="term" value="P:nuclear mRNA surveillance"/>
    <property type="evidence" value="ECO:0007669"/>
    <property type="project" value="TreeGrafter"/>
</dbReference>
<dbReference type="Pfam" id="PF03725">
    <property type="entry name" value="RNase_PH_C"/>
    <property type="match status" value="2"/>
</dbReference>
<evidence type="ECO:0000313" key="13">
    <source>
        <dbReference type="EMBL" id="KAK2715856.1"/>
    </source>
</evidence>
<keyword evidence="5" id="KW-0963">Cytoplasm</keyword>
<evidence type="ECO:0000256" key="5">
    <source>
        <dbReference type="ARBA" id="ARBA00022490"/>
    </source>
</evidence>
<reference evidence="13" key="1">
    <citation type="submission" date="2023-07" db="EMBL/GenBank/DDBJ databases">
        <title>Chromosome-level genome assembly of Artemia franciscana.</title>
        <authorList>
            <person name="Jo E."/>
        </authorList>
    </citation>
    <scope>NUCLEOTIDE SEQUENCE</scope>
    <source>
        <tissue evidence="13">Whole body</tissue>
    </source>
</reference>
<evidence type="ECO:0000256" key="1">
    <source>
        <dbReference type="ARBA" id="ARBA00004123"/>
    </source>
</evidence>
<feature type="compositionally biased region" description="Basic and acidic residues" evidence="9">
    <location>
        <begin position="648"/>
        <end position="669"/>
    </location>
</feature>
<dbReference type="GO" id="GO:0006614">
    <property type="term" value="P:SRP-dependent cotranslational protein targeting to membrane"/>
    <property type="evidence" value="ECO:0007669"/>
    <property type="project" value="InterPro"/>
</dbReference>
<keyword evidence="14" id="KW-1185">Reference proteome</keyword>
<name>A0AA88L7V8_ARTSF</name>
<organism evidence="13 14">
    <name type="scientific">Artemia franciscana</name>
    <name type="common">Brine shrimp</name>
    <name type="synonym">Artemia sanfranciscana</name>
    <dbReference type="NCBI Taxonomy" id="6661"/>
    <lineage>
        <taxon>Eukaryota</taxon>
        <taxon>Metazoa</taxon>
        <taxon>Ecdysozoa</taxon>
        <taxon>Arthropoda</taxon>
        <taxon>Crustacea</taxon>
        <taxon>Branchiopoda</taxon>
        <taxon>Anostraca</taxon>
        <taxon>Artemiidae</taxon>
        <taxon>Artemia</taxon>
    </lineage>
</organism>
<feature type="domain" description="Exoribonuclease phosphorolytic" evidence="10">
    <location>
        <begin position="239"/>
        <end position="371"/>
    </location>
</feature>
<dbReference type="AlphaFoldDB" id="A0AA88L7V8"/>
<evidence type="ECO:0000313" key="14">
    <source>
        <dbReference type="Proteomes" id="UP001187531"/>
    </source>
</evidence>
<dbReference type="InterPro" id="IPR020568">
    <property type="entry name" value="Ribosomal_Su5_D2-typ_SF"/>
</dbReference>
<dbReference type="Gene3D" id="3.30.230.70">
    <property type="entry name" value="GHMP Kinase, N-terminal domain"/>
    <property type="match status" value="2"/>
</dbReference>
<dbReference type="CDD" id="cd11368">
    <property type="entry name" value="RNase_PH_RRP45"/>
    <property type="match status" value="2"/>
</dbReference>
<protein>
    <recommendedName>
        <fullName evidence="4">Exosome complex component RRP45</fullName>
    </recommendedName>
    <alternativeName>
        <fullName evidence="8">Exosome component 9</fullName>
    </alternativeName>
</protein>
<feature type="compositionally biased region" description="Polar residues" evidence="9">
    <location>
        <begin position="687"/>
        <end position="696"/>
    </location>
</feature>
<gene>
    <name evidence="13" type="ORF">QYM36_010426</name>
</gene>
<comment type="caution">
    <text evidence="13">The sequence shown here is derived from an EMBL/GenBank/DDBJ whole genome shotgun (WGS) entry which is preliminary data.</text>
</comment>
<comment type="similarity">
    <text evidence="3">Belongs to the RNase PH family.</text>
</comment>
<feature type="domain" description="Exoribonuclease phosphorolytic" evidence="10">
    <location>
        <begin position="8"/>
        <end position="112"/>
    </location>
</feature>
<dbReference type="GO" id="GO:0000176">
    <property type="term" value="C:nuclear exosome (RNase complex)"/>
    <property type="evidence" value="ECO:0007669"/>
    <property type="project" value="TreeGrafter"/>
</dbReference>
<dbReference type="GO" id="GO:0034475">
    <property type="term" value="P:U4 snRNA 3'-end processing"/>
    <property type="evidence" value="ECO:0007669"/>
    <property type="project" value="TreeGrafter"/>
</dbReference>
<dbReference type="EMBL" id="JAVRJZ010000012">
    <property type="protein sequence ID" value="KAK2715856.1"/>
    <property type="molecule type" value="Genomic_DNA"/>
</dbReference>
<dbReference type="GO" id="GO:0000467">
    <property type="term" value="P:exonucleolytic trimming to generate mature 3'-end of 5.8S rRNA from tricistronic rRNA transcript (SSU-rRNA, 5.8S rRNA, LSU-rRNA)"/>
    <property type="evidence" value="ECO:0007669"/>
    <property type="project" value="TreeGrafter"/>
</dbReference>
<feature type="compositionally biased region" description="Acidic residues" evidence="9">
    <location>
        <begin position="574"/>
        <end position="583"/>
    </location>
</feature>
<dbReference type="SUPFAM" id="SSF54211">
    <property type="entry name" value="Ribosomal protein S5 domain 2-like"/>
    <property type="match status" value="2"/>
</dbReference>
<dbReference type="InterPro" id="IPR001247">
    <property type="entry name" value="ExoRNase_PH_dom1"/>
</dbReference>
<evidence type="ECO:0000256" key="7">
    <source>
        <dbReference type="ARBA" id="ARBA00023242"/>
    </source>
</evidence>
<feature type="compositionally biased region" description="Basic residues" evidence="9">
    <location>
        <begin position="670"/>
        <end position="679"/>
    </location>
</feature>
<comment type="subcellular location">
    <subcellularLocation>
        <location evidence="2">Cytoplasm</location>
    </subcellularLocation>
    <subcellularLocation>
        <location evidence="1">Nucleus</location>
    </subcellularLocation>
</comment>
<feature type="domain" description="Exoribonuclease phosphorolytic" evidence="11">
    <location>
        <begin position="399"/>
        <end position="461"/>
    </location>
</feature>
<dbReference type="InterPro" id="IPR015847">
    <property type="entry name" value="ExoRNase_PH_dom2"/>
</dbReference>
<feature type="compositionally biased region" description="Acidic residues" evidence="9">
    <location>
        <begin position="520"/>
        <end position="554"/>
    </location>
</feature>
<dbReference type="GO" id="GO:0034476">
    <property type="term" value="P:U5 snRNA 3'-end processing"/>
    <property type="evidence" value="ECO:0007669"/>
    <property type="project" value="TreeGrafter"/>
</dbReference>
<dbReference type="GO" id="GO:0016075">
    <property type="term" value="P:rRNA catabolic process"/>
    <property type="evidence" value="ECO:0007669"/>
    <property type="project" value="TreeGrafter"/>
</dbReference>
<keyword evidence="7" id="KW-0539">Nucleus</keyword>
<dbReference type="Proteomes" id="UP001187531">
    <property type="component" value="Unassembled WGS sequence"/>
</dbReference>
<dbReference type="InterPro" id="IPR036345">
    <property type="entry name" value="ExoRNase_PH_dom2_sf"/>
</dbReference>
<dbReference type="GO" id="GO:0035925">
    <property type="term" value="F:mRNA 3'-UTR AU-rich region binding"/>
    <property type="evidence" value="ECO:0007669"/>
    <property type="project" value="TreeGrafter"/>
</dbReference>
<evidence type="ECO:0000259" key="11">
    <source>
        <dbReference type="Pfam" id="PF03725"/>
    </source>
</evidence>
<dbReference type="GO" id="GO:0008312">
    <property type="term" value="F:7S RNA binding"/>
    <property type="evidence" value="ECO:0007669"/>
    <property type="project" value="InterPro"/>
</dbReference>
<evidence type="ECO:0000256" key="6">
    <source>
        <dbReference type="ARBA" id="ARBA00022884"/>
    </source>
</evidence>
<keyword evidence="6" id="KW-0694">RNA-binding</keyword>
<accession>A0AA88L7V8</accession>
<dbReference type="GO" id="GO:0071038">
    <property type="term" value="P:TRAMP-dependent tRNA surveillance pathway"/>
    <property type="evidence" value="ECO:0007669"/>
    <property type="project" value="TreeGrafter"/>
</dbReference>
<evidence type="ECO:0000256" key="4">
    <source>
        <dbReference type="ARBA" id="ARBA00019572"/>
    </source>
</evidence>
<feature type="domain" description="Exoribonuclease phosphorolytic" evidence="11">
    <location>
        <begin position="140"/>
        <end position="202"/>
    </location>
</feature>
<dbReference type="SUPFAM" id="SSF55666">
    <property type="entry name" value="Ribonuclease PH domain 2-like"/>
    <property type="match status" value="2"/>
</dbReference>
<feature type="region of interest" description="Disordered" evidence="9">
    <location>
        <begin position="520"/>
        <end position="593"/>
    </location>
</feature>
<sequence>MSPSGIQVSWEIVKPRSFRPNEGDLFINVELTPIAAPHYEVGRLGEFGTELNRLVERCLKESKSVDVESLCIIRGEMAFRIRCDVHVLNDDGNLVDACCLAAHTALCHFRRPDFTVAGKDVTIHPIDEGNPVPLCIFHHPLAVTYAFFNNGKQAILDPTYLEQAFCDGQLVVGMNTYKEICTWHLGGRMSISKAKLIRLTDMTYSIVTSLVNLMEKALSKDAEIRGYLRKRVDGRTSFEFRKISIHFGISFGSCHVSFGHTRVFAQVSWEIVKPRSFRPNEGDLFINVELTPIAAPHYEVGRLGEFGTELNRLVERCLKESKSVDVESLCIIRGEMAFRIRCDVHVLNDDGNLVDACCLAAHSALCHFRRPDFTVAGKDVTIHPIDEGNPVPLCIFHHPLAVTYAFFNNGKQAILDPTYLEQAFCDGQLVVGMNTYKEICTWHLGGRMSISKAKLIRLTDMTYSIVTSLVNLMEKALSKDAEIRASGDVPGLLSIVRPPALKSGSVESDLDMAGLKIQMEGEDKDEEGEVEEIESAAVEEAEDEESESESESSEVEMVTEISAEEKRKLAEVELSGDSEEEETVQLQSEMTSGTTWANHKLQRGSDEVSCWPASVAGLDAVIATTPGLDLIKNKRKRKPRKRWNRLPKNYDPKYVPDPERWIPKRERAGYKKRKDRKARGGIGKGTQGSAEGSQVL</sequence>
<dbReference type="GO" id="GO:0000177">
    <property type="term" value="C:cytoplasmic exosome (RNase complex)"/>
    <property type="evidence" value="ECO:0007669"/>
    <property type="project" value="TreeGrafter"/>
</dbReference>
<evidence type="ECO:0000256" key="2">
    <source>
        <dbReference type="ARBA" id="ARBA00004496"/>
    </source>
</evidence>
<dbReference type="Pfam" id="PF01138">
    <property type="entry name" value="RNase_PH"/>
    <property type="match status" value="2"/>
</dbReference>
<dbReference type="InterPro" id="IPR033100">
    <property type="entry name" value="Rrp45"/>
</dbReference>
<feature type="region of interest" description="Disordered" evidence="9">
    <location>
        <begin position="634"/>
        <end position="696"/>
    </location>
</feature>
<dbReference type="InterPro" id="IPR027408">
    <property type="entry name" value="PNPase/RNase_PH_dom_sf"/>
</dbReference>
<dbReference type="InterPro" id="IPR013699">
    <property type="entry name" value="Signal_recog_part_SRP72_RNA-bd"/>
</dbReference>
<feature type="compositionally biased region" description="Polar residues" evidence="9">
    <location>
        <begin position="584"/>
        <end position="593"/>
    </location>
</feature>
<feature type="compositionally biased region" description="Basic residues" evidence="9">
    <location>
        <begin position="634"/>
        <end position="645"/>
    </location>
</feature>
<dbReference type="PANTHER" id="PTHR11097:SF14">
    <property type="entry name" value="EXOSOME COMPLEX COMPONENT RRP45"/>
    <property type="match status" value="1"/>
</dbReference>
<dbReference type="GO" id="GO:0034473">
    <property type="term" value="P:U1 snRNA 3'-end processing"/>
    <property type="evidence" value="ECO:0007669"/>
    <property type="project" value="TreeGrafter"/>
</dbReference>
<dbReference type="InterPro" id="IPR050590">
    <property type="entry name" value="Exosome_comp_Rrp42_subfam"/>
</dbReference>
<dbReference type="Pfam" id="PF08492">
    <property type="entry name" value="SRP72"/>
    <property type="match status" value="1"/>
</dbReference>
<feature type="domain" description="Signal recognition particle SRP72 subunit RNA-binding" evidence="12">
    <location>
        <begin position="624"/>
        <end position="672"/>
    </location>
</feature>
<dbReference type="GO" id="GO:0071035">
    <property type="term" value="P:nuclear polyadenylation-dependent rRNA catabolic process"/>
    <property type="evidence" value="ECO:0007669"/>
    <property type="project" value="TreeGrafter"/>
</dbReference>
<evidence type="ECO:0000256" key="3">
    <source>
        <dbReference type="ARBA" id="ARBA00006678"/>
    </source>
</evidence>
<dbReference type="PANTHER" id="PTHR11097">
    <property type="entry name" value="EXOSOME COMPLEX EXONUCLEASE RIBOSOMAL RNA PROCESSING PROTEIN"/>
    <property type="match status" value="1"/>
</dbReference>
<evidence type="ECO:0000256" key="8">
    <source>
        <dbReference type="ARBA" id="ARBA00032660"/>
    </source>
</evidence>
<evidence type="ECO:0000259" key="10">
    <source>
        <dbReference type="Pfam" id="PF01138"/>
    </source>
</evidence>